<feature type="transmembrane region" description="Helical" evidence="1">
    <location>
        <begin position="352"/>
        <end position="376"/>
    </location>
</feature>
<dbReference type="PANTHER" id="PTHR46000">
    <property type="entry name" value="SEVEN TM RECEPTOR-RELATED"/>
    <property type="match status" value="1"/>
</dbReference>
<name>A0A9P1IU41_9PELO</name>
<keyword evidence="3" id="KW-1185">Reference proteome</keyword>
<dbReference type="PANTHER" id="PTHR46000:SF11">
    <property type="entry name" value="SEVEN TM RECEPTOR"/>
    <property type="match status" value="1"/>
</dbReference>
<feature type="transmembrane region" description="Helical" evidence="1">
    <location>
        <begin position="197"/>
        <end position="220"/>
    </location>
</feature>
<sequence length="416" mass="48326">MTHNFRSSLSFYTISKPFNCPSFISRAILYEFSDEYLRCVCTKLFCHFHNYRKEMKWVYGMDIETVVYYAAIIYDGKKIRIRSLMFLSSLAFIVSTHYAVIVYCGTMLKLHMDGKMILFSSQYKRLNHQLFRALVIQIVVPTVLMFLPVLAIYALPFFDFDISINTSPVLAGLSVYPATDGLVVICCIDIFRNFVIMIFTSSYFITIHLIAIQFVFRYWLVFDKKKIKYFKGITGLITWGGTSCTMFLVWITVINFCGMPNEFIDDFLDDEMMKVYGLEIRNIEHFALLVHSSNFETNLKGTLCVVGVLILILPNYIVIFYYGYHLWHSMDENVIFISTQTKNIQIQFIRALYFQITIPSVVLFIPVLVVHTLPFFNLNISISTIIFINALGFYPAIDGLVVLILIKEFRMGVKRK</sequence>
<gene>
    <name evidence="2" type="ORF">CAMP_LOCUS13899</name>
</gene>
<dbReference type="Pfam" id="PF10319">
    <property type="entry name" value="7TM_GPCR_Srj"/>
    <property type="match status" value="1"/>
</dbReference>
<keyword evidence="1" id="KW-0812">Transmembrane</keyword>
<feature type="transmembrane region" description="Helical" evidence="1">
    <location>
        <begin position="86"/>
        <end position="110"/>
    </location>
</feature>
<feature type="transmembrane region" description="Helical" evidence="1">
    <location>
        <begin position="299"/>
        <end position="322"/>
    </location>
</feature>
<comment type="caution">
    <text evidence="2">The sequence shown here is derived from an EMBL/GenBank/DDBJ whole genome shotgun (WGS) entry which is preliminary data.</text>
</comment>
<evidence type="ECO:0000256" key="1">
    <source>
        <dbReference type="SAM" id="Phobius"/>
    </source>
</evidence>
<accession>A0A9P1IU41</accession>
<feature type="transmembrane region" description="Helical" evidence="1">
    <location>
        <begin position="57"/>
        <end position="74"/>
    </location>
</feature>
<dbReference type="InterPro" id="IPR019423">
    <property type="entry name" value="7TM_GPCR_serpentine_rcpt_Srj"/>
</dbReference>
<keyword evidence="1" id="KW-0472">Membrane</keyword>
<feature type="transmembrane region" description="Helical" evidence="1">
    <location>
        <begin position="382"/>
        <end position="406"/>
    </location>
</feature>
<dbReference type="EMBL" id="CANHGI010000005">
    <property type="protein sequence ID" value="CAI5451262.1"/>
    <property type="molecule type" value="Genomic_DNA"/>
</dbReference>
<organism evidence="2 3">
    <name type="scientific">Caenorhabditis angaria</name>
    <dbReference type="NCBI Taxonomy" id="860376"/>
    <lineage>
        <taxon>Eukaryota</taxon>
        <taxon>Metazoa</taxon>
        <taxon>Ecdysozoa</taxon>
        <taxon>Nematoda</taxon>
        <taxon>Chromadorea</taxon>
        <taxon>Rhabditida</taxon>
        <taxon>Rhabditina</taxon>
        <taxon>Rhabditomorpha</taxon>
        <taxon>Rhabditoidea</taxon>
        <taxon>Rhabditidae</taxon>
        <taxon>Peloderinae</taxon>
        <taxon>Caenorhabditis</taxon>
    </lineage>
</organism>
<dbReference type="Proteomes" id="UP001152747">
    <property type="component" value="Unassembled WGS sequence"/>
</dbReference>
<proteinExistence type="predicted"/>
<evidence type="ECO:0000313" key="2">
    <source>
        <dbReference type="EMBL" id="CAI5451262.1"/>
    </source>
</evidence>
<dbReference type="InterPro" id="IPR019428">
    <property type="entry name" value="7TM_GPCR_serpentine_rcpt_Str"/>
</dbReference>
<reference evidence="2" key="1">
    <citation type="submission" date="2022-11" db="EMBL/GenBank/DDBJ databases">
        <authorList>
            <person name="Kikuchi T."/>
        </authorList>
    </citation>
    <scope>NUCLEOTIDE SEQUENCE</scope>
    <source>
        <strain evidence="2">PS1010</strain>
    </source>
</reference>
<keyword evidence="1" id="KW-1133">Transmembrane helix</keyword>
<feature type="transmembrane region" description="Helical" evidence="1">
    <location>
        <begin position="130"/>
        <end position="158"/>
    </location>
</feature>
<dbReference type="AlphaFoldDB" id="A0A9P1IU41"/>
<feature type="transmembrane region" description="Helical" evidence="1">
    <location>
        <begin position="232"/>
        <end position="253"/>
    </location>
</feature>
<dbReference type="Pfam" id="PF10326">
    <property type="entry name" value="7TM_GPCR_Str"/>
    <property type="match status" value="1"/>
</dbReference>
<evidence type="ECO:0000313" key="3">
    <source>
        <dbReference type="Proteomes" id="UP001152747"/>
    </source>
</evidence>
<protein>
    <submittedName>
        <fullName evidence="2">Uncharacterized protein</fullName>
    </submittedName>
</protein>